<accession>A0A4P9Z5R5</accession>
<dbReference type="EMBL" id="KZ989135">
    <property type="protein sequence ID" value="RKP27926.1"/>
    <property type="molecule type" value="Genomic_DNA"/>
</dbReference>
<protein>
    <recommendedName>
        <fullName evidence="4">Secreted protein</fullName>
    </recommendedName>
</protein>
<evidence type="ECO:0008006" key="4">
    <source>
        <dbReference type="Google" id="ProtNLM"/>
    </source>
</evidence>
<evidence type="ECO:0000313" key="3">
    <source>
        <dbReference type="Proteomes" id="UP000278143"/>
    </source>
</evidence>
<dbReference type="Proteomes" id="UP000278143">
    <property type="component" value="Unassembled WGS sequence"/>
</dbReference>
<feature type="signal peptide" evidence="1">
    <location>
        <begin position="1"/>
        <end position="22"/>
    </location>
</feature>
<gene>
    <name evidence="2" type="ORF">SYNPS1DRAFT_26455</name>
</gene>
<evidence type="ECO:0000256" key="1">
    <source>
        <dbReference type="SAM" id="SignalP"/>
    </source>
</evidence>
<keyword evidence="3" id="KW-1185">Reference proteome</keyword>
<organism evidence="2 3">
    <name type="scientific">Syncephalis pseudoplumigaleata</name>
    <dbReference type="NCBI Taxonomy" id="1712513"/>
    <lineage>
        <taxon>Eukaryota</taxon>
        <taxon>Fungi</taxon>
        <taxon>Fungi incertae sedis</taxon>
        <taxon>Zoopagomycota</taxon>
        <taxon>Zoopagomycotina</taxon>
        <taxon>Zoopagomycetes</taxon>
        <taxon>Zoopagales</taxon>
        <taxon>Piptocephalidaceae</taxon>
        <taxon>Syncephalis</taxon>
    </lineage>
</organism>
<name>A0A4P9Z5R5_9FUNG</name>
<proteinExistence type="predicted"/>
<evidence type="ECO:0000313" key="2">
    <source>
        <dbReference type="EMBL" id="RKP27926.1"/>
    </source>
</evidence>
<keyword evidence="1" id="KW-0732">Signal</keyword>
<feature type="chain" id="PRO_5020987023" description="Secreted protein" evidence="1">
    <location>
        <begin position="23"/>
        <end position="235"/>
    </location>
</feature>
<sequence length="235" mass="25836">MLIQFGGICVAFLAIATTAVVGDSIPLNSTAAELGVSDDCWTTIKTLYASPCIKLQLRSSSASNQTPFNESCPILLDDSRCGKEVIHAAYKQIDANCTKESDKSNYNVQKAYGTWARVTILQQLCTRDEQGNFCQWKGTLAHLDGQCAKCHIETFKSFTTKWSPPTTTAVPLEDTFRELRSNMTKYIRKCQANDSASTPDGEPGEESAATRPHRSIMLFEYITLIVALAGLSYVL</sequence>
<reference evidence="3" key="1">
    <citation type="journal article" date="2018" name="Nat. Microbiol.">
        <title>Leveraging single-cell genomics to expand the fungal tree of life.</title>
        <authorList>
            <person name="Ahrendt S.R."/>
            <person name="Quandt C.A."/>
            <person name="Ciobanu D."/>
            <person name="Clum A."/>
            <person name="Salamov A."/>
            <person name="Andreopoulos B."/>
            <person name="Cheng J.F."/>
            <person name="Woyke T."/>
            <person name="Pelin A."/>
            <person name="Henrissat B."/>
            <person name="Reynolds N.K."/>
            <person name="Benny G.L."/>
            <person name="Smith M.E."/>
            <person name="James T.Y."/>
            <person name="Grigoriev I.V."/>
        </authorList>
    </citation>
    <scope>NUCLEOTIDE SEQUENCE [LARGE SCALE GENOMIC DNA]</scope>
    <source>
        <strain evidence="3">Benny S71-1</strain>
    </source>
</reference>
<dbReference type="AlphaFoldDB" id="A0A4P9Z5R5"/>